<organism evidence="3 4">
    <name type="scientific">Oldenlandia corymbosa var. corymbosa</name>
    <dbReference type="NCBI Taxonomy" id="529605"/>
    <lineage>
        <taxon>Eukaryota</taxon>
        <taxon>Viridiplantae</taxon>
        <taxon>Streptophyta</taxon>
        <taxon>Embryophyta</taxon>
        <taxon>Tracheophyta</taxon>
        <taxon>Spermatophyta</taxon>
        <taxon>Magnoliopsida</taxon>
        <taxon>eudicotyledons</taxon>
        <taxon>Gunneridae</taxon>
        <taxon>Pentapetalae</taxon>
        <taxon>asterids</taxon>
        <taxon>lamiids</taxon>
        <taxon>Gentianales</taxon>
        <taxon>Rubiaceae</taxon>
        <taxon>Rubioideae</taxon>
        <taxon>Spermacoceae</taxon>
        <taxon>Hedyotis-Oldenlandia complex</taxon>
        <taxon>Oldenlandia</taxon>
    </lineage>
</organism>
<dbReference type="InterPro" id="IPR011600">
    <property type="entry name" value="Pept_C14_caspase"/>
</dbReference>
<sequence length="373" mass="41451">MGTVVCKRCQRTSSVTPSTRKIRCHGCGDIISVGDTGGSVSSSRVCKSTNQDPRCIVIEGKGFRSFYRKLSSNIVCPRNTPSFNFCPSVRISDKPPRGKRAFLCGVSYKNKKFRLRGTTQDVMNMGNLLIKKFGFPVDSILILSEDGPYELPTKRNILRAFEWLVKGSQKGDSFVFCFSGHGFRQLEFEGDEMDGFDEAICPLDFESEGLILDNDINEMIVRPLEEGVKLHAIIDSCHSGTILDLPKVFDRHRLIWNDNSPPSGSYKGTKGGTAICFSACEDHQQAADTSAFSAEKTMAGAMAHNFVKAITDIRNVTYLGILNFMHEAIEEANNQYQGHCVGGGMLRMFHRKMLQDPLLSSSEPFDVHSVFKL</sequence>
<dbReference type="InterPro" id="IPR050452">
    <property type="entry name" value="Metacaspase"/>
</dbReference>
<dbReference type="EMBL" id="OX459121">
    <property type="protein sequence ID" value="CAI9104048.1"/>
    <property type="molecule type" value="Genomic_DNA"/>
</dbReference>
<dbReference type="GO" id="GO:0005737">
    <property type="term" value="C:cytoplasm"/>
    <property type="evidence" value="ECO:0007669"/>
    <property type="project" value="TreeGrafter"/>
</dbReference>
<evidence type="ECO:0000313" key="3">
    <source>
        <dbReference type="EMBL" id="CAI9104048.1"/>
    </source>
</evidence>
<dbReference type="Proteomes" id="UP001161247">
    <property type="component" value="Chromosome 4"/>
</dbReference>
<evidence type="ECO:0000313" key="4">
    <source>
        <dbReference type="Proteomes" id="UP001161247"/>
    </source>
</evidence>
<dbReference type="SUPFAM" id="SSF52129">
    <property type="entry name" value="Caspase-like"/>
    <property type="match status" value="1"/>
</dbReference>
<reference evidence="3" key="1">
    <citation type="submission" date="2023-03" db="EMBL/GenBank/DDBJ databases">
        <authorList>
            <person name="Julca I."/>
        </authorList>
    </citation>
    <scope>NUCLEOTIDE SEQUENCE</scope>
</reference>
<protein>
    <submittedName>
        <fullName evidence="3">OLC1v1002655C1</fullName>
    </submittedName>
</protein>
<dbReference type="AlphaFoldDB" id="A0AAV1D8T0"/>
<comment type="similarity">
    <text evidence="1">Belongs to the peptidase C14B family.</text>
</comment>
<evidence type="ECO:0000259" key="2">
    <source>
        <dbReference type="Pfam" id="PF00656"/>
    </source>
</evidence>
<feature type="domain" description="Peptidase C14 caspase" evidence="2">
    <location>
        <begin position="100"/>
        <end position="337"/>
    </location>
</feature>
<gene>
    <name evidence="3" type="ORF">OLC1_LOCUS13062</name>
</gene>
<dbReference type="InterPro" id="IPR029030">
    <property type="entry name" value="Caspase-like_dom_sf"/>
</dbReference>
<evidence type="ECO:0000256" key="1">
    <source>
        <dbReference type="ARBA" id="ARBA00009005"/>
    </source>
</evidence>
<dbReference type="GO" id="GO:0004197">
    <property type="term" value="F:cysteine-type endopeptidase activity"/>
    <property type="evidence" value="ECO:0007669"/>
    <property type="project" value="InterPro"/>
</dbReference>
<dbReference type="PANTHER" id="PTHR48104:SF2">
    <property type="entry name" value="METACASPASE-1-LIKE ISOFORM X1"/>
    <property type="match status" value="1"/>
</dbReference>
<accession>A0AAV1D8T0</accession>
<name>A0AAV1D8T0_OLDCO</name>
<dbReference type="Gene3D" id="3.40.50.12660">
    <property type="match status" value="1"/>
</dbReference>
<proteinExistence type="inferred from homology"/>
<dbReference type="Pfam" id="PF00656">
    <property type="entry name" value="Peptidase_C14"/>
    <property type="match status" value="1"/>
</dbReference>
<dbReference type="PANTHER" id="PTHR48104">
    <property type="entry name" value="METACASPASE-4"/>
    <property type="match status" value="1"/>
</dbReference>
<dbReference type="GO" id="GO:0006508">
    <property type="term" value="P:proteolysis"/>
    <property type="evidence" value="ECO:0007669"/>
    <property type="project" value="InterPro"/>
</dbReference>
<keyword evidence="4" id="KW-1185">Reference proteome</keyword>